<dbReference type="SUPFAM" id="SSF101116">
    <property type="entry name" value="Flagellar export chaperone FliS"/>
    <property type="match status" value="1"/>
</dbReference>
<feature type="region of interest" description="Disordered" evidence="7">
    <location>
        <begin position="127"/>
        <end position="152"/>
    </location>
</feature>
<protein>
    <recommendedName>
        <fullName evidence="6">Flagellar secretion chaperone FliS</fullName>
    </recommendedName>
</protein>
<dbReference type="InterPro" id="IPR036584">
    <property type="entry name" value="FliS_sf"/>
</dbReference>
<accession>A0ABW8GIC6</accession>
<keyword evidence="3 6" id="KW-0963">Cytoplasm</keyword>
<dbReference type="PIRSF" id="PIRSF039090">
    <property type="entry name" value="Flis"/>
    <property type="match status" value="1"/>
</dbReference>
<keyword evidence="5" id="KW-0143">Chaperone</keyword>
<keyword evidence="8" id="KW-0969">Cilium</keyword>
<evidence type="ECO:0000256" key="3">
    <source>
        <dbReference type="ARBA" id="ARBA00022490"/>
    </source>
</evidence>
<dbReference type="EMBL" id="JBIWXY010000001">
    <property type="protein sequence ID" value="MFJ5444738.1"/>
    <property type="molecule type" value="Genomic_DNA"/>
</dbReference>
<evidence type="ECO:0000256" key="4">
    <source>
        <dbReference type="ARBA" id="ARBA00022795"/>
    </source>
</evidence>
<comment type="caution">
    <text evidence="8">The sequence shown here is derived from an EMBL/GenBank/DDBJ whole genome shotgun (WGS) entry which is preliminary data.</text>
</comment>
<evidence type="ECO:0000256" key="2">
    <source>
        <dbReference type="ARBA" id="ARBA00008787"/>
    </source>
</evidence>
<dbReference type="Proteomes" id="UP001617669">
    <property type="component" value="Unassembled WGS sequence"/>
</dbReference>
<name>A0ABW8GIC6_9PROT</name>
<dbReference type="RefSeq" id="WP_400877959.1">
    <property type="nucleotide sequence ID" value="NZ_JBIWXY010000001.1"/>
</dbReference>
<dbReference type="Pfam" id="PF02561">
    <property type="entry name" value="FliS"/>
    <property type="match status" value="1"/>
</dbReference>
<evidence type="ECO:0000256" key="6">
    <source>
        <dbReference type="PIRNR" id="PIRNR039090"/>
    </source>
</evidence>
<evidence type="ECO:0000256" key="1">
    <source>
        <dbReference type="ARBA" id="ARBA00004514"/>
    </source>
</evidence>
<organism evidence="8 9">
    <name type="scientific">Methylobacillus methanolivorans</name>
    <dbReference type="NCBI Taxonomy" id="1848927"/>
    <lineage>
        <taxon>Bacteria</taxon>
        <taxon>Pseudomonadati</taxon>
        <taxon>Pseudomonadota</taxon>
        <taxon>Betaproteobacteria</taxon>
        <taxon>Nitrosomonadales</taxon>
        <taxon>Methylophilaceae</taxon>
        <taxon>Methylobacillus</taxon>
    </lineage>
</organism>
<dbReference type="PANTHER" id="PTHR34773">
    <property type="entry name" value="FLAGELLAR SECRETION CHAPERONE FLIS"/>
    <property type="match status" value="1"/>
</dbReference>
<comment type="similarity">
    <text evidence="2 6">Belongs to the FliS family.</text>
</comment>
<keyword evidence="8" id="KW-0282">Flagellum</keyword>
<keyword evidence="4 6" id="KW-1005">Bacterial flagellum biogenesis</keyword>
<feature type="compositionally biased region" description="Polar residues" evidence="7">
    <location>
        <begin position="127"/>
        <end position="145"/>
    </location>
</feature>
<sequence>MFGFNAGVNAYARVGVETGVVAASPTRLVVMLYEGAITACNLAIKHIREQDYASKSADLTKAISIIENGLRASLDKKAGGEIANSLDSLYAYMGNRLYIANSQSDIAVVEEVLRLLNELNEAWSELASQPPSANPVQNTSPQNQHGLEKAYS</sequence>
<reference evidence="8 9" key="1">
    <citation type="submission" date="2024-11" db="EMBL/GenBank/DDBJ databases">
        <authorList>
            <person name="Kaparullina E.N."/>
            <person name="Delegan Y.A."/>
            <person name="Doronina N.V."/>
        </authorList>
    </citation>
    <scope>NUCLEOTIDE SEQUENCE [LARGE SCALE GENOMIC DNA]</scope>
    <source>
        <strain evidence="8 9">7sh_L</strain>
    </source>
</reference>
<evidence type="ECO:0000313" key="8">
    <source>
        <dbReference type="EMBL" id="MFJ5444738.1"/>
    </source>
</evidence>
<proteinExistence type="inferred from homology"/>
<gene>
    <name evidence="8" type="primary">fliS</name>
    <name evidence="8" type="ORF">ACIKP9_00700</name>
</gene>
<evidence type="ECO:0000256" key="5">
    <source>
        <dbReference type="ARBA" id="ARBA00023186"/>
    </source>
</evidence>
<evidence type="ECO:0000313" key="9">
    <source>
        <dbReference type="Proteomes" id="UP001617669"/>
    </source>
</evidence>
<comment type="subcellular location">
    <subcellularLocation>
        <location evidence="1 6">Cytoplasm</location>
        <location evidence="1 6">Cytosol</location>
    </subcellularLocation>
</comment>
<keyword evidence="9" id="KW-1185">Reference proteome</keyword>
<dbReference type="PANTHER" id="PTHR34773:SF1">
    <property type="entry name" value="FLAGELLAR SECRETION CHAPERONE FLIS"/>
    <property type="match status" value="1"/>
</dbReference>
<dbReference type="Gene3D" id="1.20.120.340">
    <property type="entry name" value="Flagellar protein FliS"/>
    <property type="match status" value="1"/>
</dbReference>
<dbReference type="NCBIfam" id="TIGR00208">
    <property type="entry name" value="fliS"/>
    <property type="match status" value="1"/>
</dbReference>
<dbReference type="InterPro" id="IPR003713">
    <property type="entry name" value="FliS"/>
</dbReference>
<dbReference type="CDD" id="cd16098">
    <property type="entry name" value="FliS"/>
    <property type="match status" value="1"/>
</dbReference>
<evidence type="ECO:0000256" key="7">
    <source>
        <dbReference type="SAM" id="MobiDB-lite"/>
    </source>
</evidence>
<keyword evidence="8" id="KW-0966">Cell projection</keyword>